<dbReference type="InterPro" id="IPR001613">
    <property type="entry name" value="Flavin_amine_oxidase"/>
</dbReference>
<dbReference type="Pfam" id="PF01593">
    <property type="entry name" value="Amino_oxidase"/>
    <property type="match status" value="1"/>
</dbReference>
<evidence type="ECO:0000256" key="3">
    <source>
        <dbReference type="PIRSR" id="PIRSR601613-1"/>
    </source>
</evidence>
<dbReference type="EC" id="1.3.5.5" evidence="5"/>
<comment type="cofactor">
    <cofactor evidence="1">
        <name>FAD</name>
        <dbReference type="ChEBI" id="CHEBI:57692"/>
    </cofactor>
</comment>
<dbReference type="PANTHER" id="PTHR42923">
    <property type="entry name" value="PROTOPORPHYRINOGEN OXIDASE"/>
    <property type="match status" value="1"/>
</dbReference>
<gene>
    <name evidence="5" type="primary">pds</name>
    <name evidence="5" type="ORF">Pla100_13570</name>
</gene>
<feature type="domain" description="Amine oxidase" evidence="4">
    <location>
        <begin position="17"/>
        <end position="464"/>
    </location>
</feature>
<name>A0A5C6ARP0_9BACT</name>
<feature type="binding site" evidence="3">
    <location>
        <begin position="39"/>
        <end position="40"/>
    </location>
    <ligand>
        <name>FAD</name>
        <dbReference type="ChEBI" id="CHEBI:57692"/>
    </ligand>
</feature>
<dbReference type="AlphaFoldDB" id="A0A5C6ARP0"/>
<keyword evidence="2 5" id="KW-0560">Oxidoreductase</keyword>
<dbReference type="SUPFAM" id="SSF51905">
    <property type="entry name" value="FAD/NAD(P)-binding domain"/>
    <property type="match status" value="1"/>
</dbReference>
<dbReference type="NCBIfam" id="TIGR03467">
    <property type="entry name" value="HpnE"/>
    <property type="match status" value="1"/>
</dbReference>
<dbReference type="InterPro" id="IPR002937">
    <property type="entry name" value="Amino_oxidase"/>
</dbReference>
<protein>
    <submittedName>
        <fullName evidence="5">15-cis-phytoene desaturase</fullName>
        <ecNumber evidence="5">1.3.5.5</ecNumber>
    </submittedName>
</protein>
<keyword evidence="6" id="KW-1185">Reference proteome</keyword>
<dbReference type="Proteomes" id="UP000316213">
    <property type="component" value="Unassembled WGS sequence"/>
</dbReference>
<comment type="caution">
    <text evidence="5">The sequence shown here is derived from an EMBL/GenBank/DDBJ whole genome shotgun (WGS) entry which is preliminary data.</text>
</comment>
<accession>A0A5C6ARP0</accession>
<feature type="binding site" evidence="3">
    <location>
        <position position="242"/>
    </location>
    <ligand>
        <name>FAD</name>
        <dbReference type="ChEBI" id="CHEBI:57692"/>
    </ligand>
</feature>
<dbReference type="RefSeq" id="WP_146576889.1">
    <property type="nucleotide sequence ID" value="NZ_SJPM01000002.1"/>
</dbReference>
<sequence length="490" mass="54183">MNPRVVNRRVVVVGGGIAGIAASMAIAETMPDIRVTLCEARRTSGGRAGSFVDPTTNETVDYCQHVAMGCCTNLLDLLHRFDMSDEFTRYQSLTFYHPEYGMSSFAPNLRMPAPLHLHKALAGLRYLRLQERTRLAWAITKLMRQRERTLEKVTAATWLDRHRQSSRLRVRFWDVVLVSALGDVPERVSMAAARKVIVDGFAAAHGASDVWVPNRPLSQIFGNSMLDHLARHGVEVKTGCLVRSLRYDERDEEVELICGDDGTLRSDHVVLATAWRSASKLIETIEPGLNPSARSWQDATVSFLSSVKSSPITGLHLWFDREITPLPHVAMVGTVSHWLFKQPLRQSTSDRAGDQAGVYHQVVISGPHRFSESSKDALLSAVCDELAKAFPIPFSGPNPAKLLHHRIVTDPNAVYSVTPQFQAHRPATTTTLAWLSLAGDYVDTGWPATMEGAAISGRLAAEAVGDRFGRRVHCVTPPLSPGRLARWLMT</sequence>
<dbReference type="Gene3D" id="3.50.50.60">
    <property type="entry name" value="FAD/NAD(P)-binding domain"/>
    <property type="match status" value="1"/>
</dbReference>
<evidence type="ECO:0000259" key="4">
    <source>
        <dbReference type="Pfam" id="PF01593"/>
    </source>
</evidence>
<dbReference type="PANTHER" id="PTHR42923:SF47">
    <property type="entry name" value="BLR3003 PROTEIN"/>
    <property type="match status" value="1"/>
</dbReference>
<organism evidence="5 6">
    <name type="scientific">Neorhodopirellula pilleata</name>
    <dbReference type="NCBI Taxonomy" id="2714738"/>
    <lineage>
        <taxon>Bacteria</taxon>
        <taxon>Pseudomonadati</taxon>
        <taxon>Planctomycetota</taxon>
        <taxon>Planctomycetia</taxon>
        <taxon>Pirellulales</taxon>
        <taxon>Pirellulaceae</taxon>
        <taxon>Neorhodopirellula</taxon>
    </lineage>
</organism>
<dbReference type="InterPro" id="IPR017830">
    <property type="entry name" value="SQase_HpnE"/>
</dbReference>
<dbReference type="EMBL" id="SJPM01000002">
    <property type="protein sequence ID" value="TWU01622.1"/>
    <property type="molecule type" value="Genomic_DNA"/>
</dbReference>
<evidence type="ECO:0000256" key="1">
    <source>
        <dbReference type="ARBA" id="ARBA00001974"/>
    </source>
</evidence>
<dbReference type="InterPro" id="IPR050464">
    <property type="entry name" value="Zeta_carotene_desat/Oxidored"/>
</dbReference>
<evidence type="ECO:0000313" key="5">
    <source>
        <dbReference type="EMBL" id="TWU01622.1"/>
    </source>
</evidence>
<dbReference type="OrthoDB" id="9814556at2"/>
<dbReference type="PRINTS" id="PR00757">
    <property type="entry name" value="AMINEOXDASEF"/>
</dbReference>
<dbReference type="InterPro" id="IPR036188">
    <property type="entry name" value="FAD/NAD-bd_sf"/>
</dbReference>
<dbReference type="GO" id="GO:0016491">
    <property type="term" value="F:oxidoreductase activity"/>
    <property type="evidence" value="ECO:0007669"/>
    <property type="project" value="UniProtKB-KW"/>
</dbReference>
<proteinExistence type="predicted"/>
<evidence type="ECO:0000313" key="6">
    <source>
        <dbReference type="Proteomes" id="UP000316213"/>
    </source>
</evidence>
<evidence type="ECO:0000256" key="2">
    <source>
        <dbReference type="ARBA" id="ARBA00023002"/>
    </source>
</evidence>
<reference evidence="5 6" key="1">
    <citation type="submission" date="2019-02" db="EMBL/GenBank/DDBJ databases">
        <title>Deep-cultivation of Planctomycetes and their phenomic and genomic characterization uncovers novel biology.</title>
        <authorList>
            <person name="Wiegand S."/>
            <person name="Jogler M."/>
            <person name="Boedeker C."/>
            <person name="Pinto D."/>
            <person name="Vollmers J."/>
            <person name="Rivas-Marin E."/>
            <person name="Kohn T."/>
            <person name="Peeters S.H."/>
            <person name="Heuer A."/>
            <person name="Rast P."/>
            <person name="Oberbeckmann S."/>
            <person name="Bunk B."/>
            <person name="Jeske O."/>
            <person name="Meyerdierks A."/>
            <person name="Storesund J.E."/>
            <person name="Kallscheuer N."/>
            <person name="Luecker S."/>
            <person name="Lage O.M."/>
            <person name="Pohl T."/>
            <person name="Merkel B.J."/>
            <person name="Hornburger P."/>
            <person name="Mueller R.-W."/>
            <person name="Bruemmer F."/>
            <person name="Labrenz M."/>
            <person name="Spormann A.M."/>
            <person name="Op Den Camp H."/>
            <person name="Overmann J."/>
            <person name="Amann R."/>
            <person name="Jetten M.S.M."/>
            <person name="Mascher T."/>
            <person name="Medema M.H."/>
            <person name="Devos D.P."/>
            <person name="Kaster A.-K."/>
            <person name="Ovreas L."/>
            <person name="Rohde M."/>
            <person name="Galperin M.Y."/>
            <person name="Jogler C."/>
        </authorList>
    </citation>
    <scope>NUCLEOTIDE SEQUENCE [LARGE SCALE GENOMIC DNA]</scope>
    <source>
        <strain evidence="5 6">Pla100</strain>
    </source>
</reference>